<accession>A0A8X6N7D7</accession>
<proteinExistence type="predicted"/>
<organism evidence="1 2">
    <name type="scientific">Nephila pilipes</name>
    <name type="common">Giant wood spider</name>
    <name type="synonym">Nephila maculata</name>
    <dbReference type="NCBI Taxonomy" id="299642"/>
    <lineage>
        <taxon>Eukaryota</taxon>
        <taxon>Metazoa</taxon>
        <taxon>Ecdysozoa</taxon>
        <taxon>Arthropoda</taxon>
        <taxon>Chelicerata</taxon>
        <taxon>Arachnida</taxon>
        <taxon>Araneae</taxon>
        <taxon>Araneomorphae</taxon>
        <taxon>Entelegynae</taxon>
        <taxon>Araneoidea</taxon>
        <taxon>Nephilidae</taxon>
        <taxon>Nephila</taxon>
    </lineage>
</organism>
<dbReference type="EMBL" id="BMAW01054716">
    <property type="protein sequence ID" value="GFS97608.1"/>
    <property type="molecule type" value="Genomic_DNA"/>
</dbReference>
<gene>
    <name evidence="1" type="ORF">NPIL_546051</name>
</gene>
<dbReference type="OrthoDB" id="6516273at2759"/>
<sequence>MLKLLVPIMRDEPRHGYIVLYYWSGCMDDLHCHRNDGLSYVVVGDRLTEIRTLSDPNKWNYVPGSLNPADLPSCGYNVEALCKS</sequence>
<evidence type="ECO:0000313" key="2">
    <source>
        <dbReference type="Proteomes" id="UP000887013"/>
    </source>
</evidence>
<protein>
    <submittedName>
        <fullName evidence="1">Uncharacterized protein</fullName>
    </submittedName>
</protein>
<reference evidence="1" key="1">
    <citation type="submission" date="2020-08" db="EMBL/GenBank/DDBJ databases">
        <title>Multicomponent nature underlies the extraordinary mechanical properties of spider dragline silk.</title>
        <authorList>
            <person name="Kono N."/>
            <person name="Nakamura H."/>
            <person name="Mori M."/>
            <person name="Yoshida Y."/>
            <person name="Ohtoshi R."/>
            <person name="Malay A.D."/>
            <person name="Moran D.A.P."/>
            <person name="Tomita M."/>
            <person name="Numata K."/>
            <person name="Arakawa K."/>
        </authorList>
    </citation>
    <scope>NUCLEOTIDE SEQUENCE</scope>
</reference>
<keyword evidence="2" id="KW-1185">Reference proteome</keyword>
<dbReference type="Proteomes" id="UP000887013">
    <property type="component" value="Unassembled WGS sequence"/>
</dbReference>
<comment type="caution">
    <text evidence="1">The sequence shown here is derived from an EMBL/GenBank/DDBJ whole genome shotgun (WGS) entry which is preliminary data.</text>
</comment>
<evidence type="ECO:0000313" key="1">
    <source>
        <dbReference type="EMBL" id="GFS97608.1"/>
    </source>
</evidence>
<dbReference type="AlphaFoldDB" id="A0A8X6N7D7"/>
<name>A0A8X6N7D7_NEPPI</name>